<dbReference type="CDD" id="cd09721">
    <property type="entry name" value="Cas1_I-C"/>
    <property type="match status" value="1"/>
</dbReference>
<keyword evidence="6 10" id="KW-0051">Antiviral defense</keyword>
<proteinExistence type="inferred from homology"/>
<comment type="cofactor">
    <cofactor evidence="10">
        <name>Mg(2+)</name>
        <dbReference type="ChEBI" id="CHEBI:18420"/>
    </cofactor>
    <cofactor evidence="10">
        <name>Mn(2+)</name>
        <dbReference type="ChEBI" id="CHEBI:29035"/>
    </cofactor>
</comment>
<dbReference type="PANTHER" id="PTHR34353">
    <property type="entry name" value="CRISPR-ASSOCIATED ENDONUCLEASE CAS1 1"/>
    <property type="match status" value="1"/>
</dbReference>
<evidence type="ECO:0000313" key="12">
    <source>
        <dbReference type="Proteomes" id="UP001239167"/>
    </source>
</evidence>
<dbReference type="InterPro" id="IPR050646">
    <property type="entry name" value="Cas1"/>
</dbReference>
<comment type="function">
    <text evidence="10">CRISPR (clustered regularly interspaced short palindromic repeat), is an adaptive immune system that provides protection against mobile genetic elements (viruses, transposable elements and conjugative plasmids). CRISPR clusters contain spacers, sequences complementary to antecedent mobile elements, and target invading nucleic acids. CRISPR clusters are transcribed and processed into CRISPR RNA (crRNA). Acts as a dsDNA endonuclease. Involved in the integration of spacer DNA into the CRISPR cassette.</text>
</comment>
<sequence length="343" mass="39548">MKPLLNTLFVNQDTAYLSLDGENIVVLKDDKILGRFPLHNFEQITTFGYIGASPALMKKCAEKNIALNFMTPEGRFMARVIGKTNGNVLLRKEQYRWSDSEDNSLNLAKCFIAGKLYNSKWVLERTKRDHPMRVAVDKLQKAIDHIQEQMQHILAAKDMDELRGIEGKAAVLYFSVFDDMILNQKENFFFKERNKRPPLDNMNCLLSFIYALLANDIASALEGVGLDSYVGFLHRDRPGRQSLAFDMMEEFRPILADRVAVTMVNRKKITENGFIQKENGAVLMTDDARKLVLEAWHTHKEEQITHPFLEEKIKWGLVPHVQAILLARCIRNDLDTYPPFLWK</sequence>
<evidence type="ECO:0000256" key="5">
    <source>
        <dbReference type="ARBA" id="ARBA00022842"/>
    </source>
</evidence>
<evidence type="ECO:0000256" key="7">
    <source>
        <dbReference type="ARBA" id="ARBA00023125"/>
    </source>
</evidence>
<evidence type="ECO:0000256" key="10">
    <source>
        <dbReference type="HAMAP-Rule" id="MF_01470"/>
    </source>
</evidence>
<evidence type="ECO:0000256" key="1">
    <source>
        <dbReference type="ARBA" id="ARBA00022722"/>
    </source>
</evidence>
<comment type="subunit">
    <text evidence="9 10">Homodimer, forms a heterotetramer with a Cas2 homodimer.</text>
</comment>
<evidence type="ECO:0000256" key="4">
    <source>
        <dbReference type="ARBA" id="ARBA00022801"/>
    </source>
</evidence>
<dbReference type="NCBIfam" id="TIGR03640">
    <property type="entry name" value="cas1_DVULG"/>
    <property type="match status" value="1"/>
</dbReference>
<dbReference type="EC" id="3.1.-.-" evidence="10"/>
<evidence type="ECO:0000256" key="3">
    <source>
        <dbReference type="ARBA" id="ARBA00022759"/>
    </source>
</evidence>
<protein>
    <recommendedName>
        <fullName evidence="10">CRISPR-associated endonuclease Cas1</fullName>
        <ecNumber evidence="10">3.1.-.-</ecNumber>
    </recommendedName>
</protein>
<dbReference type="EMBL" id="JAUSUE010000016">
    <property type="protein sequence ID" value="MDQ0204449.1"/>
    <property type="molecule type" value="Genomic_DNA"/>
</dbReference>
<gene>
    <name evidence="10" type="primary">cas1</name>
    <name evidence="11" type="ORF">J2S01_002177</name>
</gene>
<reference evidence="11 12" key="1">
    <citation type="submission" date="2023-07" db="EMBL/GenBank/DDBJ databases">
        <title>Genomic Encyclopedia of Type Strains, Phase IV (KMG-IV): sequencing the most valuable type-strain genomes for metagenomic binning, comparative biology and taxonomic classification.</title>
        <authorList>
            <person name="Goeker M."/>
        </authorList>
    </citation>
    <scope>NUCLEOTIDE SEQUENCE [LARGE SCALE GENOMIC DNA]</scope>
    <source>
        <strain evidence="11 12">DSM 16980</strain>
    </source>
</reference>
<name>A0ABT9YBH1_9FIRM</name>
<keyword evidence="8 10" id="KW-0464">Manganese</keyword>
<keyword evidence="2 10" id="KW-0479">Metal-binding</keyword>
<dbReference type="HAMAP" id="MF_01470">
    <property type="entry name" value="Cas1"/>
    <property type="match status" value="1"/>
</dbReference>
<keyword evidence="5 10" id="KW-0460">Magnesium</keyword>
<dbReference type="Pfam" id="PF01867">
    <property type="entry name" value="Cas_Cas1"/>
    <property type="match status" value="1"/>
</dbReference>
<keyword evidence="7 10" id="KW-0238">DNA-binding</keyword>
<keyword evidence="3 10" id="KW-0255">Endonuclease</keyword>
<organism evidence="11 12">
    <name type="scientific">Pectinatus haikarae</name>
    <dbReference type="NCBI Taxonomy" id="349096"/>
    <lineage>
        <taxon>Bacteria</taxon>
        <taxon>Bacillati</taxon>
        <taxon>Bacillota</taxon>
        <taxon>Negativicutes</taxon>
        <taxon>Selenomonadales</taxon>
        <taxon>Selenomonadaceae</taxon>
        <taxon>Pectinatus</taxon>
    </lineage>
</organism>
<dbReference type="Gene3D" id="3.100.10.20">
    <property type="entry name" value="CRISPR-associated endonuclease Cas1, N-terminal domain"/>
    <property type="match status" value="1"/>
</dbReference>
<feature type="binding site" evidence="10">
    <location>
        <position position="249"/>
    </location>
    <ligand>
        <name>Mn(2+)</name>
        <dbReference type="ChEBI" id="CHEBI:29035"/>
    </ligand>
</feature>
<dbReference type="InterPro" id="IPR042211">
    <property type="entry name" value="CRISPR-assoc_Cas1_N"/>
</dbReference>
<dbReference type="NCBIfam" id="TIGR00287">
    <property type="entry name" value="cas1"/>
    <property type="match status" value="1"/>
</dbReference>
<dbReference type="PANTHER" id="PTHR34353:SF2">
    <property type="entry name" value="CRISPR-ASSOCIATED ENDONUCLEASE CAS1 1"/>
    <property type="match status" value="1"/>
</dbReference>
<evidence type="ECO:0000313" key="11">
    <source>
        <dbReference type="EMBL" id="MDQ0204449.1"/>
    </source>
</evidence>
<dbReference type="RefSeq" id="WP_307224764.1">
    <property type="nucleotide sequence ID" value="NZ_CP116940.1"/>
</dbReference>
<dbReference type="Gene3D" id="1.20.120.920">
    <property type="entry name" value="CRISPR-associated endonuclease Cas1, C-terminal domain"/>
    <property type="match status" value="1"/>
</dbReference>
<accession>A0ABT9YBH1</accession>
<dbReference type="Proteomes" id="UP001239167">
    <property type="component" value="Unassembled WGS sequence"/>
</dbReference>
<evidence type="ECO:0000256" key="8">
    <source>
        <dbReference type="ARBA" id="ARBA00023211"/>
    </source>
</evidence>
<keyword evidence="12" id="KW-1185">Reference proteome</keyword>
<comment type="similarity">
    <text evidence="10">Belongs to the CRISPR-associated endonuclease Cas1 family.</text>
</comment>
<evidence type="ECO:0000256" key="2">
    <source>
        <dbReference type="ARBA" id="ARBA00022723"/>
    </source>
</evidence>
<dbReference type="InterPro" id="IPR002729">
    <property type="entry name" value="CRISPR-assoc_Cas1"/>
</dbReference>
<evidence type="ECO:0000256" key="6">
    <source>
        <dbReference type="ARBA" id="ARBA00023118"/>
    </source>
</evidence>
<keyword evidence="1 10" id="KW-0540">Nuclease</keyword>
<evidence type="ECO:0000256" key="9">
    <source>
        <dbReference type="ARBA" id="ARBA00038592"/>
    </source>
</evidence>
<keyword evidence="4 10" id="KW-0378">Hydrolase</keyword>
<feature type="binding site" evidence="10">
    <location>
        <position position="234"/>
    </location>
    <ligand>
        <name>Mn(2+)</name>
        <dbReference type="ChEBI" id="CHEBI:29035"/>
    </ligand>
</feature>
<dbReference type="InterPro" id="IPR019856">
    <property type="entry name" value="CRISPR-assoc_Cas1_DVULG"/>
</dbReference>
<dbReference type="InterPro" id="IPR042206">
    <property type="entry name" value="CRISPR-assoc_Cas1_C"/>
</dbReference>
<feature type="binding site" evidence="10">
    <location>
        <position position="166"/>
    </location>
    <ligand>
        <name>Mn(2+)</name>
        <dbReference type="ChEBI" id="CHEBI:29035"/>
    </ligand>
</feature>
<comment type="caution">
    <text evidence="11">The sequence shown here is derived from an EMBL/GenBank/DDBJ whole genome shotgun (WGS) entry which is preliminary data.</text>
</comment>